<dbReference type="Gene3D" id="2.40.170.20">
    <property type="entry name" value="TonB-dependent receptor, beta-barrel domain"/>
    <property type="match status" value="1"/>
</dbReference>
<evidence type="ECO:0000256" key="2">
    <source>
        <dbReference type="ARBA" id="ARBA00022448"/>
    </source>
</evidence>
<comment type="subcellular location">
    <subcellularLocation>
        <location evidence="1 7">Cell outer membrane</location>
        <topology evidence="1 7">Multi-pass membrane protein</topology>
    </subcellularLocation>
</comment>
<dbReference type="NCBIfam" id="TIGR04057">
    <property type="entry name" value="SusC_RagA_signa"/>
    <property type="match status" value="1"/>
</dbReference>
<dbReference type="Pfam" id="PF13715">
    <property type="entry name" value="CarbopepD_reg_2"/>
    <property type="match status" value="1"/>
</dbReference>
<dbReference type="Proteomes" id="UP001517367">
    <property type="component" value="Unassembled WGS sequence"/>
</dbReference>
<comment type="similarity">
    <text evidence="7">Belongs to the TonB-dependent receptor family.</text>
</comment>
<dbReference type="InterPro" id="IPR008969">
    <property type="entry name" value="CarboxyPept-like_regulatory"/>
</dbReference>
<evidence type="ECO:0000256" key="3">
    <source>
        <dbReference type="ARBA" id="ARBA00022452"/>
    </source>
</evidence>
<dbReference type="Gene3D" id="2.170.130.10">
    <property type="entry name" value="TonB-dependent receptor, plug domain"/>
    <property type="match status" value="1"/>
</dbReference>
<feature type="domain" description="TonB-dependent receptor plug" evidence="8">
    <location>
        <begin position="238"/>
        <end position="342"/>
    </location>
</feature>
<accession>A0ABW9JP90</accession>
<evidence type="ECO:0000313" key="10">
    <source>
        <dbReference type="Proteomes" id="UP001517367"/>
    </source>
</evidence>
<reference evidence="9 10" key="1">
    <citation type="submission" date="2024-12" db="EMBL/GenBank/DDBJ databases">
        <authorList>
            <person name="Hu S."/>
        </authorList>
    </citation>
    <scope>NUCLEOTIDE SEQUENCE [LARGE SCALE GENOMIC DNA]</scope>
    <source>
        <strain evidence="9 10">P-25</strain>
    </source>
</reference>
<evidence type="ECO:0000256" key="7">
    <source>
        <dbReference type="PROSITE-ProRule" id="PRU01360"/>
    </source>
</evidence>
<keyword evidence="6 7" id="KW-0998">Cell outer membrane</keyword>
<dbReference type="SUPFAM" id="SSF49464">
    <property type="entry name" value="Carboxypeptidase regulatory domain-like"/>
    <property type="match status" value="1"/>
</dbReference>
<dbReference type="Gene3D" id="2.60.40.1120">
    <property type="entry name" value="Carboxypeptidase-like, regulatory domain"/>
    <property type="match status" value="1"/>
</dbReference>
<protein>
    <submittedName>
        <fullName evidence="9">SusC/RagA family TonB-linked outer membrane protein</fullName>
    </submittedName>
</protein>
<organism evidence="9 10">
    <name type="scientific">Pedobacter helvus</name>
    <dbReference type="NCBI Taxonomy" id="2563444"/>
    <lineage>
        <taxon>Bacteria</taxon>
        <taxon>Pseudomonadati</taxon>
        <taxon>Bacteroidota</taxon>
        <taxon>Sphingobacteriia</taxon>
        <taxon>Sphingobacteriales</taxon>
        <taxon>Sphingobacteriaceae</taxon>
        <taxon>Pedobacter</taxon>
    </lineage>
</organism>
<dbReference type="InterPro" id="IPR037066">
    <property type="entry name" value="Plug_dom_sf"/>
</dbReference>
<comment type="caution">
    <text evidence="9">The sequence shown here is derived from an EMBL/GenBank/DDBJ whole genome shotgun (WGS) entry which is preliminary data.</text>
</comment>
<dbReference type="SUPFAM" id="SSF56935">
    <property type="entry name" value="Porins"/>
    <property type="match status" value="1"/>
</dbReference>
<evidence type="ECO:0000256" key="1">
    <source>
        <dbReference type="ARBA" id="ARBA00004571"/>
    </source>
</evidence>
<keyword evidence="3 7" id="KW-1134">Transmembrane beta strand</keyword>
<keyword evidence="10" id="KW-1185">Reference proteome</keyword>
<evidence type="ECO:0000256" key="5">
    <source>
        <dbReference type="ARBA" id="ARBA00023136"/>
    </source>
</evidence>
<evidence type="ECO:0000256" key="6">
    <source>
        <dbReference type="ARBA" id="ARBA00023237"/>
    </source>
</evidence>
<evidence type="ECO:0000313" key="9">
    <source>
        <dbReference type="EMBL" id="MFN0293486.1"/>
    </source>
</evidence>
<dbReference type="Pfam" id="PF07715">
    <property type="entry name" value="Plug"/>
    <property type="match status" value="1"/>
</dbReference>
<dbReference type="EMBL" id="SRMP02000050">
    <property type="protein sequence ID" value="MFN0293486.1"/>
    <property type="molecule type" value="Genomic_DNA"/>
</dbReference>
<dbReference type="InterPro" id="IPR023996">
    <property type="entry name" value="TonB-dep_OMP_SusC/RagA"/>
</dbReference>
<sequence>MIFFDNCCFLSGDKQSLSIFRQLGRFFRPPTILTIILLFVILSSSAVAHAVQVTLNLKSVPLETAFNEIKKQTGYGFWYEKKDLAELPKISIEVKNADLIAVMEACLKGQPLTYQVFDKTVVVKRRAATLPATIPVKKSLQEKVKGKVVDAQTKEPLAGVLVKVKSTAMSVVTNDKGEFELVLPAGKYDLLVQYLGYGVRELNFTAPSSELLAIDLNSTESTLNEVQVVNTGYQSLPKERATGSFSFIDEKTIARSVSSDLLSRLNGVSNGLLFDSTVGNSTGISVRGRSTIFSNTTPLIVIDNFPFEGDLNTINPDVIESVTLLKDAAAASIWGVRAGNGVVVITTKKGRWNADPKVTFNGNVNIGEKPDLYYEPQLSSSEFIDLEKFLFEKGAYTATINNGFVVISPVVEILQKIKVDPGYTATGNAQIDFLRGIDNRVQREKYFFRNSSVQHYAADVAGGGNSQSYYFSVGYDKDLPTLVSRSQDRITLKANNNYSLLRGKLRINTDLMFSKSTNNNMFASGYVPFLPYERIADDNGNPLPTLRRGGLRSSYSETAGGGRLLDWGYRPLEELRNEGSTNTIRLVDYRLNIGVNYKVSNDLSFGVSYQYYNASSKTESINDESSFYTRNLINSFSSINASTGLVSRPIPLGSIYNPTFISRQSHYGRAQLEYNKILARDHELVGIAGYEIRNDGNNQNSYMVYGYQSETGTSAIVDQINLYPYFYNPVSASRISAPTNQSSIINRYVSLYGNASYTYQGKYVLSASFRKDESNLFGVKANQKGVPLWSTGLAWNIHKEGFYELDWMNSLQLKATYGYNGNVNNSISAYLTASPSLFNSYGVQYLAVVNPPNDNLRWERVKNLNTGLYFAILDNRFTGSVEYYVKNGVDLIASSPIAPQVGVSLYTGNVANTRTNGVDLQLNTRILERGFRWTNHLIFNFAEDRITDYKMSTGSNANIVTGYTASLSPLPNYPINAVFGFKWAGLNATGNPLGYLNGQTSTDYAAILNSNDRSQLQFFGSATPTVFGSFRNTLGYGRLELSFNIIYKFNYFFRRSSVNYASLFSGTFLQRDYAQRWKNPGDELITYVPAMVYPNVPNRSDFYSYAAVLVERGDHIRLQDIQINYTFPDKKGRKAIWDNMNIYAYANHLGLIWRANKQGIDPDVRAGFPSPRSLAIGVRANF</sequence>
<dbReference type="RefSeq" id="WP_138729159.1">
    <property type="nucleotide sequence ID" value="NZ_SRMP02000050.1"/>
</dbReference>
<keyword evidence="5 7" id="KW-0472">Membrane</keyword>
<dbReference type="NCBIfam" id="TIGR04056">
    <property type="entry name" value="OMP_RagA_SusC"/>
    <property type="match status" value="1"/>
</dbReference>
<evidence type="ECO:0000256" key="4">
    <source>
        <dbReference type="ARBA" id="ARBA00022692"/>
    </source>
</evidence>
<gene>
    <name evidence="9" type="ORF">E5L68_019050</name>
</gene>
<dbReference type="InterPro" id="IPR036942">
    <property type="entry name" value="Beta-barrel_TonB_sf"/>
</dbReference>
<dbReference type="InterPro" id="IPR039426">
    <property type="entry name" value="TonB-dep_rcpt-like"/>
</dbReference>
<proteinExistence type="inferred from homology"/>
<dbReference type="InterPro" id="IPR023997">
    <property type="entry name" value="TonB-dep_OMP_SusC/RagA_CS"/>
</dbReference>
<name>A0ABW9JP90_9SPHI</name>
<keyword evidence="2 7" id="KW-0813">Transport</keyword>
<dbReference type="PROSITE" id="PS52016">
    <property type="entry name" value="TONB_DEPENDENT_REC_3"/>
    <property type="match status" value="1"/>
</dbReference>
<keyword evidence="4 7" id="KW-0812">Transmembrane</keyword>
<dbReference type="InterPro" id="IPR012910">
    <property type="entry name" value="Plug_dom"/>
</dbReference>
<evidence type="ECO:0000259" key="8">
    <source>
        <dbReference type="Pfam" id="PF07715"/>
    </source>
</evidence>